<dbReference type="Pfam" id="PF15697">
    <property type="entry name" value="DUF4666"/>
    <property type="match status" value="1"/>
</dbReference>
<evidence type="ECO:0000313" key="2">
    <source>
        <dbReference type="EMBL" id="CAK9167592.1"/>
    </source>
</evidence>
<dbReference type="EMBL" id="CAUOFW020004869">
    <property type="protein sequence ID" value="CAK9167592.1"/>
    <property type="molecule type" value="Genomic_DNA"/>
</dbReference>
<name>A0ABC8THK5_9AQUA</name>
<accession>A0ABC8THK5</accession>
<feature type="compositionally biased region" description="Basic and acidic residues" evidence="1">
    <location>
        <begin position="37"/>
        <end position="49"/>
    </location>
</feature>
<dbReference type="InterPro" id="IPR031421">
    <property type="entry name" value="DUF4666"/>
</dbReference>
<dbReference type="PANTHER" id="PTHR33730:SF4">
    <property type="entry name" value="OS05G0542732 PROTEIN"/>
    <property type="match status" value="1"/>
</dbReference>
<feature type="region of interest" description="Disordered" evidence="1">
    <location>
        <begin position="37"/>
        <end position="85"/>
    </location>
</feature>
<evidence type="ECO:0000256" key="1">
    <source>
        <dbReference type="SAM" id="MobiDB-lite"/>
    </source>
</evidence>
<organism evidence="2 3">
    <name type="scientific">Ilex paraguariensis</name>
    <name type="common">yerba mate</name>
    <dbReference type="NCBI Taxonomy" id="185542"/>
    <lineage>
        <taxon>Eukaryota</taxon>
        <taxon>Viridiplantae</taxon>
        <taxon>Streptophyta</taxon>
        <taxon>Embryophyta</taxon>
        <taxon>Tracheophyta</taxon>
        <taxon>Spermatophyta</taxon>
        <taxon>Magnoliopsida</taxon>
        <taxon>eudicotyledons</taxon>
        <taxon>Gunneridae</taxon>
        <taxon>Pentapetalae</taxon>
        <taxon>asterids</taxon>
        <taxon>campanulids</taxon>
        <taxon>Aquifoliales</taxon>
        <taxon>Aquifoliaceae</taxon>
        <taxon>Ilex</taxon>
    </lineage>
</organism>
<dbReference type="Proteomes" id="UP001642360">
    <property type="component" value="Unassembled WGS sequence"/>
</dbReference>
<reference evidence="2 3" key="1">
    <citation type="submission" date="2024-02" db="EMBL/GenBank/DDBJ databases">
        <authorList>
            <person name="Vignale AGUSTIN F."/>
            <person name="Sosa J E."/>
            <person name="Modenutti C."/>
        </authorList>
    </citation>
    <scope>NUCLEOTIDE SEQUENCE [LARGE SCALE GENOMIC DNA]</scope>
</reference>
<gene>
    <name evidence="2" type="ORF">ILEXP_LOCUS36866</name>
</gene>
<sequence length="99" mass="10688">MAALQRSELSYRRQGSSAGIIWEDRYFSGDLNLMKQRQEGKKGDLRKCQSDGSSGMVTSSSSNGGPPKRSRVVSTASDPPSPKLSGCWCVAFSAKPKSE</sequence>
<dbReference type="AlphaFoldDB" id="A0ABC8THK5"/>
<evidence type="ECO:0000313" key="3">
    <source>
        <dbReference type="Proteomes" id="UP001642360"/>
    </source>
</evidence>
<comment type="caution">
    <text evidence="2">The sequence shown here is derived from an EMBL/GenBank/DDBJ whole genome shotgun (WGS) entry which is preliminary data.</text>
</comment>
<keyword evidence="3" id="KW-1185">Reference proteome</keyword>
<dbReference type="PANTHER" id="PTHR33730">
    <property type="entry name" value="OS05G0542732 PROTEIN-RELATED"/>
    <property type="match status" value="1"/>
</dbReference>
<feature type="compositionally biased region" description="Low complexity" evidence="1">
    <location>
        <begin position="50"/>
        <end position="65"/>
    </location>
</feature>
<protein>
    <submittedName>
        <fullName evidence="2">Uncharacterized protein</fullName>
    </submittedName>
</protein>
<proteinExistence type="predicted"/>